<comment type="caution">
    <text evidence="2">The sequence shown here is derived from an EMBL/GenBank/DDBJ whole genome shotgun (WGS) entry which is preliminary data.</text>
</comment>
<dbReference type="Proteomes" id="UP000238312">
    <property type="component" value="Unassembled WGS sequence"/>
</dbReference>
<dbReference type="EMBL" id="PVNG01000032">
    <property type="protein sequence ID" value="PRX52360.1"/>
    <property type="molecule type" value="Genomic_DNA"/>
</dbReference>
<feature type="compositionally biased region" description="Basic and acidic residues" evidence="1">
    <location>
        <begin position="19"/>
        <end position="28"/>
    </location>
</feature>
<organism evidence="2 3">
    <name type="scientific">Nonomuraea fuscirosea</name>
    <dbReference type="NCBI Taxonomy" id="1291556"/>
    <lineage>
        <taxon>Bacteria</taxon>
        <taxon>Bacillati</taxon>
        <taxon>Actinomycetota</taxon>
        <taxon>Actinomycetes</taxon>
        <taxon>Streptosporangiales</taxon>
        <taxon>Streptosporangiaceae</taxon>
        <taxon>Nonomuraea</taxon>
    </lineage>
</organism>
<proteinExistence type="predicted"/>
<keyword evidence="3" id="KW-1185">Reference proteome</keyword>
<evidence type="ECO:0000313" key="2">
    <source>
        <dbReference type="EMBL" id="PRX52360.1"/>
    </source>
</evidence>
<evidence type="ECO:0000256" key="1">
    <source>
        <dbReference type="SAM" id="MobiDB-lite"/>
    </source>
</evidence>
<sequence length="149" mass="16908">MRIFPTVMGNAGRMAYTPDQDHRRPDGADDRAVRAAGMLSEALETVERARGHLYSFHQLTGSAHATADEVVQLLREAGHEDMAQRLAADLVGRDVLAGRWTFQIVEEYDDGYYTTFRDLERQVRDRLMGGRRHVYEAELKQRSQEAGEA</sequence>
<dbReference type="AlphaFoldDB" id="A0A2T0M578"/>
<protein>
    <submittedName>
        <fullName evidence="2">Uncharacterized protein</fullName>
    </submittedName>
</protein>
<evidence type="ECO:0000313" key="3">
    <source>
        <dbReference type="Proteomes" id="UP000238312"/>
    </source>
</evidence>
<feature type="region of interest" description="Disordered" evidence="1">
    <location>
        <begin position="1"/>
        <end position="28"/>
    </location>
</feature>
<gene>
    <name evidence="2" type="ORF">B0I32_132110</name>
</gene>
<accession>A0A2T0M578</accession>
<name>A0A2T0M578_9ACTN</name>
<reference evidence="2 3" key="1">
    <citation type="submission" date="2018-03" db="EMBL/GenBank/DDBJ databases">
        <title>Genomic Encyclopedia of Type Strains, Phase III (KMG-III): the genomes of soil and plant-associated and newly described type strains.</title>
        <authorList>
            <person name="Whitman W."/>
        </authorList>
    </citation>
    <scope>NUCLEOTIDE SEQUENCE [LARGE SCALE GENOMIC DNA]</scope>
    <source>
        <strain evidence="2 3">CGMCC 4.7104</strain>
    </source>
</reference>